<proteinExistence type="predicted"/>
<feature type="region of interest" description="Disordered" evidence="1">
    <location>
        <begin position="1"/>
        <end position="20"/>
    </location>
</feature>
<protein>
    <recommendedName>
        <fullName evidence="4">CCHC-type domain-containing protein</fullName>
    </recommendedName>
</protein>
<dbReference type="Pfam" id="PF14223">
    <property type="entry name" value="Retrotran_gag_2"/>
    <property type="match status" value="1"/>
</dbReference>
<accession>A0A0L0BUG8</accession>
<name>A0A0L0BUG8_LUCCU</name>
<dbReference type="Proteomes" id="UP000037069">
    <property type="component" value="Unassembled WGS sequence"/>
</dbReference>
<keyword evidence="3" id="KW-1185">Reference proteome</keyword>
<gene>
    <name evidence="2" type="ORF">FF38_02004</name>
</gene>
<dbReference type="EMBL" id="JRES01001309">
    <property type="protein sequence ID" value="KNC23687.1"/>
    <property type="molecule type" value="Genomic_DNA"/>
</dbReference>
<evidence type="ECO:0000313" key="3">
    <source>
        <dbReference type="Proteomes" id="UP000037069"/>
    </source>
</evidence>
<dbReference type="AlphaFoldDB" id="A0A0L0BUG8"/>
<evidence type="ECO:0000256" key="1">
    <source>
        <dbReference type="SAM" id="MobiDB-lite"/>
    </source>
</evidence>
<sequence>MERGDHKWKQSTIRQDSTEEQKRVYQKSLEDQCTFDDLEQDARSELIIAIEPNIVRMVKNFKKASEVWNYLQETYDRKSIRRKAENFHDEQNALKVKKWKPKQFKPKEKETGMSEVKFPYKCNKCGRKGHKAKEYPHKKKSEAVKSGGRGGQSISPFLEITLWFFHENRGCNGQAVTSYWHMYGGVNSLVEEALVSTESYMETNANPYQAPEHGIELMLMDCFEHFLEPQ</sequence>
<evidence type="ECO:0008006" key="4">
    <source>
        <dbReference type="Google" id="ProtNLM"/>
    </source>
</evidence>
<organism evidence="2 3">
    <name type="scientific">Lucilia cuprina</name>
    <name type="common">Green bottle fly</name>
    <name type="synonym">Australian sheep blowfly</name>
    <dbReference type="NCBI Taxonomy" id="7375"/>
    <lineage>
        <taxon>Eukaryota</taxon>
        <taxon>Metazoa</taxon>
        <taxon>Ecdysozoa</taxon>
        <taxon>Arthropoda</taxon>
        <taxon>Hexapoda</taxon>
        <taxon>Insecta</taxon>
        <taxon>Pterygota</taxon>
        <taxon>Neoptera</taxon>
        <taxon>Endopterygota</taxon>
        <taxon>Diptera</taxon>
        <taxon>Brachycera</taxon>
        <taxon>Muscomorpha</taxon>
        <taxon>Oestroidea</taxon>
        <taxon>Calliphoridae</taxon>
        <taxon>Luciliinae</taxon>
        <taxon>Lucilia</taxon>
    </lineage>
</organism>
<evidence type="ECO:0000313" key="2">
    <source>
        <dbReference type="EMBL" id="KNC23687.1"/>
    </source>
</evidence>
<reference evidence="2 3" key="1">
    <citation type="journal article" date="2015" name="Nat. Commun.">
        <title>Lucilia cuprina genome unlocks parasitic fly biology to underpin future interventions.</title>
        <authorList>
            <person name="Anstead C.A."/>
            <person name="Korhonen P.K."/>
            <person name="Young N.D."/>
            <person name="Hall R.S."/>
            <person name="Jex A.R."/>
            <person name="Murali S.C."/>
            <person name="Hughes D.S."/>
            <person name="Lee S.F."/>
            <person name="Perry T."/>
            <person name="Stroehlein A.J."/>
            <person name="Ansell B.R."/>
            <person name="Breugelmans B."/>
            <person name="Hofmann A."/>
            <person name="Qu J."/>
            <person name="Dugan S."/>
            <person name="Lee S.L."/>
            <person name="Chao H."/>
            <person name="Dinh H."/>
            <person name="Han Y."/>
            <person name="Doddapaneni H.V."/>
            <person name="Worley K.C."/>
            <person name="Muzny D.M."/>
            <person name="Ioannidis P."/>
            <person name="Waterhouse R.M."/>
            <person name="Zdobnov E.M."/>
            <person name="James P.J."/>
            <person name="Bagnall N.H."/>
            <person name="Kotze A.C."/>
            <person name="Gibbs R.A."/>
            <person name="Richards S."/>
            <person name="Batterham P."/>
            <person name="Gasser R.B."/>
        </authorList>
    </citation>
    <scope>NUCLEOTIDE SEQUENCE [LARGE SCALE GENOMIC DNA]</scope>
    <source>
        <strain evidence="2 3">LS</strain>
        <tissue evidence="2">Full body</tissue>
    </source>
</reference>
<dbReference type="OrthoDB" id="8059034at2759"/>
<comment type="caution">
    <text evidence="2">The sequence shown here is derived from an EMBL/GenBank/DDBJ whole genome shotgun (WGS) entry which is preliminary data.</text>
</comment>